<evidence type="ECO:0000313" key="2">
    <source>
        <dbReference type="EMBL" id="KAF7197500.1"/>
    </source>
</evidence>
<organism evidence="2 3">
    <name type="scientific">Pseudocercospora fuligena</name>
    <dbReference type="NCBI Taxonomy" id="685502"/>
    <lineage>
        <taxon>Eukaryota</taxon>
        <taxon>Fungi</taxon>
        <taxon>Dikarya</taxon>
        <taxon>Ascomycota</taxon>
        <taxon>Pezizomycotina</taxon>
        <taxon>Dothideomycetes</taxon>
        <taxon>Dothideomycetidae</taxon>
        <taxon>Mycosphaerellales</taxon>
        <taxon>Mycosphaerellaceae</taxon>
        <taxon>Pseudocercospora</taxon>
    </lineage>
</organism>
<dbReference type="OrthoDB" id="5279008at2759"/>
<dbReference type="AlphaFoldDB" id="A0A8H6VMQ7"/>
<dbReference type="InterPro" id="IPR001810">
    <property type="entry name" value="F-box_dom"/>
</dbReference>
<feature type="domain" description="F-box" evidence="1">
    <location>
        <begin position="10"/>
        <end position="56"/>
    </location>
</feature>
<comment type="caution">
    <text evidence="2">The sequence shown here is derived from an EMBL/GenBank/DDBJ whole genome shotgun (WGS) entry which is preliminary data.</text>
</comment>
<sequence>MCDTTTIEERTTLTSLPTELITRLCKNVDKCDILSLRATCKDLFHKVEDEFIAQHMTERRHLFTKFSLETLIKITEKPALVRKLRSLTIVTAETEPERWPIKPPSRRSSYWKDSKRCYEQDVRVYSNWTAEFESLQGGEDVRLLSQALQNLKRAGITPSLSLGHADEHNFRSRHDENGEPRPFQGRRTFGYCHLEHGLGGHLSDYHYLLFRRTYTEHPLSTRLILRAIAVSECPLTALTLGEDFEAQCDLREFVLDSDLARGLANSLQSLKKFKLTLPWENFEENEYERPLQAFTSAISVAAGLEEVTLTFHPDQYVEEQHIGYIPPFGAAFQHAKLVKLNIEHTKAGDSNDIIPFLHQHRNTLKHLRLDHFDFVYDYNRDLSWPVFWHS</sequence>
<gene>
    <name evidence="2" type="ORF">HII31_01310</name>
</gene>
<protein>
    <recommendedName>
        <fullName evidence="1">F-box domain-containing protein</fullName>
    </recommendedName>
</protein>
<accession>A0A8H6VMQ7</accession>
<reference evidence="2" key="1">
    <citation type="submission" date="2020-04" db="EMBL/GenBank/DDBJ databases">
        <title>Draft genome resource of the tomato pathogen Pseudocercospora fuligena.</title>
        <authorList>
            <person name="Zaccaron A."/>
        </authorList>
    </citation>
    <scope>NUCLEOTIDE SEQUENCE</scope>
    <source>
        <strain evidence="2">PF001</strain>
    </source>
</reference>
<dbReference type="EMBL" id="JABCIY010000015">
    <property type="protein sequence ID" value="KAF7197500.1"/>
    <property type="molecule type" value="Genomic_DNA"/>
</dbReference>
<dbReference type="InterPro" id="IPR036047">
    <property type="entry name" value="F-box-like_dom_sf"/>
</dbReference>
<keyword evidence="3" id="KW-1185">Reference proteome</keyword>
<proteinExistence type="predicted"/>
<evidence type="ECO:0000259" key="1">
    <source>
        <dbReference type="PROSITE" id="PS50181"/>
    </source>
</evidence>
<dbReference type="Proteomes" id="UP000660729">
    <property type="component" value="Unassembled WGS sequence"/>
</dbReference>
<name>A0A8H6VMQ7_9PEZI</name>
<dbReference type="SUPFAM" id="SSF81383">
    <property type="entry name" value="F-box domain"/>
    <property type="match status" value="1"/>
</dbReference>
<dbReference type="PROSITE" id="PS50181">
    <property type="entry name" value="FBOX"/>
    <property type="match status" value="1"/>
</dbReference>
<evidence type="ECO:0000313" key="3">
    <source>
        <dbReference type="Proteomes" id="UP000660729"/>
    </source>
</evidence>